<dbReference type="GO" id="GO:0016787">
    <property type="term" value="F:hydrolase activity"/>
    <property type="evidence" value="ECO:0007669"/>
    <property type="project" value="UniProtKB-KW"/>
</dbReference>
<evidence type="ECO:0000313" key="2">
    <source>
        <dbReference type="EMBL" id="MFC4590043.1"/>
    </source>
</evidence>
<dbReference type="NCBIfam" id="NF041024">
    <property type="entry name" value="acVLRF1_NCBI"/>
    <property type="match status" value="1"/>
</dbReference>
<sequence>MTSRPAAGGGRWVSVEPERLEGWLRRFQDRHGPVEAALSGDVVRLRAEDGSVAECHVPFPPLTAAEGLAAALVGHAGTDRRVGVLLVRLGGHAAGVFEGGRLVASKVGSRLVHGRSAAGGWSQHRFARRREKQASEASQAAADVAVRVLVPEVGTLAAVVFGGDRRAVDALRADRRLAGVFALETGPFLDVPDPRLAVLQETPQRFRAVRIRVLEPGA</sequence>
<dbReference type="InterPro" id="IPR042226">
    <property type="entry name" value="eFR1_2_sf"/>
</dbReference>
<gene>
    <name evidence="2" type="ORF">ACFO8L_28400</name>
</gene>
<evidence type="ECO:0000313" key="3">
    <source>
        <dbReference type="Proteomes" id="UP001595891"/>
    </source>
</evidence>
<keyword evidence="2" id="KW-0378">Hydrolase</keyword>
<name>A0ABV9EKQ8_9ACTN</name>
<proteinExistence type="predicted"/>
<protein>
    <submittedName>
        <fullName evidence="2">AcVLRF1 family peptidyl-tRNA hydrolase</fullName>
    </submittedName>
</protein>
<dbReference type="SUPFAM" id="SSF53137">
    <property type="entry name" value="Translational machinery components"/>
    <property type="match status" value="1"/>
</dbReference>
<dbReference type="Gene3D" id="3.30.420.60">
    <property type="entry name" value="eRF1 domain 2"/>
    <property type="match status" value="1"/>
</dbReference>
<dbReference type="Pfam" id="PF18859">
    <property type="entry name" value="acVLRF1"/>
    <property type="match status" value="1"/>
</dbReference>
<organism evidence="2 3">
    <name type="scientific">Sphaerisporangium corydalis</name>
    <dbReference type="NCBI Taxonomy" id="1441875"/>
    <lineage>
        <taxon>Bacteria</taxon>
        <taxon>Bacillati</taxon>
        <taxon>Actinomycetota</taxon>
        <taxon>Actinomycetes</taxon>
        <taxon>Streptosporangiales</taxon>
        <taxon>Streptosporangiaceae</taxon>
        <taxon>Sphaerisporangium</taxon>
    </lineage>
</organism>
<feature type="domain" description="Actinobacteria/chloroflexi VLRF1 release factor" evidence="1">
    <location>
        <begin position="80"/>
        <end position="212"/>
    </location>
</feature>
<keyword evidence="3" id="KW-1185">Reference proteome</keyword>
<dbReference type="Proteomes" id="UP001595891">
    <property type="component" value="Unassembled WGS sequence"/>
</dbReference>
<accession>A0ABV9EKQ8</accession>
<reference evidence="3" key="1">
    <citation type="journal article" date="2019" name="Int. J. Syst. Evol. Microbiol.">
        <title>The Global Catalogue of Microorganisms (GCM) 10K type strain sequencing project: providing services to taxonomists for standard genome sequencing and annotation.</title>
        <authorList>
            <consortium name="The Broad Institute Genomics Platform"/>
            <consortium name="The Broad Institute Genome Sequencing Center for Infectious Disease"/>
            <person name="Wu L."/>
            <person name="Ma J."/>
        </authorList>
    </citation>
    <scope>NUCLEOTIDE SEQUENCE [LARGE SCALE GENOMIC DNA]</scope>
    <source>
        <strain evidence="3">CCUG 49560</strain>
    </source>
</reference>
<evidence type="ECO:0000259" key="1">
    <source>
        <dbReference type="Pfam" id="PF18859"/>
    </source>
</evidence>
<comment type="caution">
    <text evidence="2">The sequence shown here is derived from an EMBL/GenBank/DDBJ whole genome shotgun (WGS) entry which is preliminary data.</text>
</comment>
<dbReference type="RefSeq" id="WP_262843893.1">
    <property type="nucleotide sequence ID" value="NZ_JANZYP010000022.1"/>
</dbReference>
<dbReference type="EMBL" id="JBHSFN010000020">
    <property type="protein sequence ID" value="MFC4590043.1"/>
    <property type="molecule type" value="Genomic_DNA"/>
</dbReference>
<dbReference type="InterPro" id="IPR040783">
    <property type="entry name" value="VLRF1"/>
</dbReference>